<dbReference type="Proteomes" id="UP001217838">
    <property type="component" value="Unassembled WGS sequence"/>
</dbReference>
<name>A0ABT5BCS4_9BACT</name>
<dbReference type="Gene3D" id="3.90.1720.80">
    <property type="match status" value="1"/>
</dbReference>
<evidence type="ECO:0000313" key="2">
    <source>
        <dbReference type="Proteomes" id="UP001217838"/>
    </source>
</evidence>
<dbReference type="EMBL" id="JAQNDN010000019">
    <property type="protein sequence ID" value="MDC0671942.1"/>
    <property type="molecule type" value="Genomic_DNA"/>
</dbReference>
<keyword evidence="2" id="KW-1185">Reference proteome</keyword>
<dbReference type="InterPro" id="IPR025562">
    <property type="entry name" value="Tae4"/>
</dbReference>
<protein>
    <submittedName>
        <fullName evidence="1">Type VI secretion system amidase effector protein Tae4</fullName>
    </submittedName>
</protein>
<organism evidence="1 2">
    <name type="scientific">Nannocystis radixulma</name>
    <dbReference type="NCBI Taxonomy" id="2995305"/>
    <lineage>
        <taxon>Bacteria</taxon>
        <taxon>Pseudomonadati</taxon>
        <taxon>Myxococcota</taxon>
        <taxon>Polyangia</taxon>
        <taxon>Nannocystales</taxon>
        <taxon>Nannocystaceae</taxon>
        <taxon>Nannocystis</taxon>
    </lineage>
</organism>
<evidence type="ECO:0000313" key="1">
    <source>
        <dbReference type="EMBL" id="MDC0671942.1"/>
    </source>
</evidence>
<gene>
    <name evidence="1" type="ORF">POL58_29625</name>
</gene>
<sequence>MSLSFDDLNNNYPTGSPCDEGWPNQCAIRVSIALEKSGFPLNDYTDPPCKHGHARGAESLAKHLWRKLGRPTIATHASAGSFTTRGIIFFKDIKGFRNGVGDHIDLWNGTHTRTGAYFGKCKQVWFFAI</sequence>
<dbReference type="RefSeq" id="WP_272002891.1">
    <property type="nucleotide sequence ID" value="NZ_JAQNDN010000019.1"/>
</dbReference>
<dbReference type="Pfam" id="PF14113">
    <property type="entry name" value="Tae4"/>
    <property type="match status" value="1"/>
</dbReference>
<accession>A0ABT5BCS4</accession>
<proteinExistence type="predicted"/>
<comment type="caution">
    <text evidence="1">The sequence shown here is derived from an EMBL/GenBank/DDBJ whole genome shotgun (WGS) entry which is preliminary data.</text>
</comment>
<reference evidence="1 2" key="1">
    <citation type="submission" date="2022-11" db="EMBL/GenBank/DDBJ databases">
        <title>Minimal conservation of predation-associated metabolite biosynthetic gene clusters underscores biosynthetic potential of Myxococcota including descriptions for ten novel species: Archangium lansinium sp. nov., Myxococcus landrumus sp. nov., Nannocystis bai.</title>
        <authorList>
            <person name="Ahearne A."/>
            <person name="Stevens C."/>
            <person name="Dowd S."/>
        </authorList>
    </citation>
    <scope>NUCLEOTIDE SEQUENCE [LARGE SCALE GENOMIC DNA]</scope>
    <source>
        <strain evidence="1 2">NCELM</strain>
    </source>
</reference>